<dbReference type="KEGG" id="nta:107830462"/>
<evidence type="ECO:0000313" key="2">
    <source>
        <dbReference type="RefSeq" id="XP_016513513.1"/>
    </source>
</evidence>
<gene>
    <name evidence="2" type="primary">LOC107830462</name>
</gene>
<name>A0A1S4DJF9_TOBAC</name>
<feature type="region of interest" description="Disordered" evidence="1">
    <location>
        <begin position="39"/>
        <end position="207"/>
    </location>
</feature>
<accession>A0A1S4DJF9</accession>
<feature type="compositionally biased region" description="Basic and acidic residues" evidence="1">
    <location>
        <begin position="162"/>
        <end position="179"/>
    </location>
</feature>
<dbReference type="AlphaFoldDB" id="A0A1S4DJF9"/>
<feature type="region of interest" description="Disordered" evidence="1">
    <location>
        <begin position="415"/>
        <end position="442"/>
    </location>
</feature>
<sequence length="442" mass="48981">MPGAIPNLESWVRSLASTSSYVEHSWSDLEMGRWKAKNHGLNNNSVMRHPSGEEEVLPSVPKPSKEKKRKRVSPSDTPKPKKSKAHWSKKDTTVLPADVAQRLREEEEKNEDAGFELVARMKRSAEAPKAAEPVMNEEVHPWTEEISEDGPSKVPESSGAEDASRRDEQSADVPERADFEALQNEENAPSDLLREIDIGDSPPLPTFFEGQIQEAQAMGTPDVGTTHEGEDLSRGCFMRAEDATDLGDASSLFDKAQRILSWANLKRLTEEGNALKLLSGQKEEEVKELRAELATSHKEQTDLIDQVQQKAEKIEQLREEANMMKAETLGWKQNMDRLASKKDTARSQQSLAKRQLQSMKEESSARAKKIGEFEARLATELAKTTSEIHAGGFDLAVDIENAKVLKAKAKALLSSDDDDFGSASGFESIGDFDDEDAAPKEN</sequence>
<feature type="compositionally biased region" description="Polar residues" evidence="1">
    <location>
        <begin position="346"/>
        <end position="358"/>
    </location>
</feature>
<dbReference type="PaxDb" id="4097-A0A1S4DJF9"/>
<reference evidence="2" key="1">
    <citation type="submission" date="2025-08" db="UniProtKB">
        <authorList>
            <consortium name="RefSeq"/>
        </authorList>
    </citation>
    <scope>IDENTIFICATION</scope>
</reference>
<dbReference type="OrthoDB" id="1329044at2759"/>
<evidence type="ECO:0000256" key="1">
    <source>
        <dbReference type="SAM" id="MobiDB-lite"/>
    </source>
</evidence>
<organism evidence="2">
    <name type="scientific">Nicotiana tabacum</name>
    <name type="common">Common tobacco</name>
    <dbReference type="NCBI Taxonomy" id="4097"/>
    <lineage>
        <taxon>Eukaryota</taxon>
        <taxon>Viridiplantae</taxon>
        <taxon>Streptophyta</taxon>
        <taxon>Embryophyta</taxon>
        <taxon>Tracheophyta</taxon>
        <taxon>Spermatophyta</taxon>
        <taxon>Magnoliopsida</taxon>
        <taxon>eudicotyledons</taxon>
        <taxon>Gunneridae</taxon>
        <taxon>Pentapetalae</taxon>
        <taxon>asterids</taxon>
        <taxon>lamiids</taxon>
        <taxon>Solanales</taxon>
        <taxon>Solanaceae</taxon>
        <taxon>Nicotianoideae</taxon>
        <taxon>Nicotianeae</taxon>
        <taxon>Nicotiana</taxon>
    </lineage>
</organism>
<feature type="region of interest" description="Disordered" evidence="1">
    <location>
        <begin position="340"/>
        <end position="367"/>
    </location>
</feature>
<dbReference type="RefSeq" id="XP_016513513.1">
    <property type="nucleotide sequence ID" value="XM_016658027.1"/>
</dbReference>
<protein>
    <submittedName>
        <fullName evidence="2">Uncharacterized protein</fullName>
    </submittedName>
</protein>
<proteinExistence type="predicted"/>